<protein>
    <submittedName>
        <fullName evidence="9">Gibberellin 20-oxidase-like protein isoform X1</fullName>
    </submittedName>
</protein>
<dbReference type="GO" id="GO:0016491">
    <property type="term" value="F:oxidoreductase activity"/>
    <property type="evidence" value="ECO:0007669"/>
    <property type="project" value="UniProtKB-KW"/>
</dbReference>
<dbReference type="InterPro" id="IPR050231">
    <property type="entry name" value="Iron_ascorbate_oxido_reductase"/>
</dbReference>
<keyword evidence="1 3" id="KW-0479">Metal-binding</keyword>
<dbReference type="EMBL" id="MTKT01005815">
    <property type="protein sequence ID" value="OWM64242.1"/>
    <property type="molecule type" value="Genomic_DNA"/>
</dbReference>
<evidence type="ECO:0000259" key="5">
    <source>
        <dbReference type="PROSITE" id="PS51471"/>
    </source>
</evidence>
<evidence type="ECO:0000256" key="1">
    <source>
        <dbReference type="ARBA" id="ARBA00022723"/>
    </source>
</evidence>
<evidence type="ECO:0000313" key="9">
    <source>
        <dbReference type="RefSeq" id="XP_031377894.1"/>
    </source>
</evidence>
<reference evidence="7" key="1">
    <citation type="journal article" date="2017" name="Plant J.">
        <title>The pomegranate (Punica granatum L.) genome and the genomics of punicalagin biosynthesis.</title>
        <authorList>
            <person name="Qin G."/>
            <person name="Xu C."/>
            <person name="Ming R."/>
            <person name="Tang H."/>
            <person name="Guyot R."/>
            <person name="Kramer E.M."/>
            <person name="Hu Y."/>
            <person name="Yi X."/>
            <person name="Qi Y."/>
            <person name="Xu X."/>
            <person name="Gao Z."/>
            <person name="Pan H."/>
            <person name="Jian J."/>
            <person name="Tian Y."/>
            <person name="Yue Z."/>
            <person name="Xu Y."/>
        </authorList>
    </citation>
    <scope>NUCLEOTIDE SEQUENCE [LARGE SCALE GENOMIC DNA]</scope>
    <source>
        <strain evidence="7">cv. Dabenzi</strain>
    </source>
</reference>
<dbReference type="Proteomes" id="UP000197138">
    <property type="component" value="Unassembled WGS sequence"/>
</dbReference>
<dbReference type="InterPro" id="IPR005123">
    <property type="entry name" value="Oxoglu/Fe-dep_dioxygenase_dom"/>
</dbReference>
<comment type="similarity">
    <text evidence="3">Belongs to the iron/ascorbate-dependent oxidoreductase family.</text>
</comment>
<reference evidence="8" key="3">
    <citation type="journal article" date="2020" name="Plant Biotechnol. J.">
        <title>The pomegranate (Punica granatum L.) draft genome dissects genetic divergence between soft- and hard-seeded cultivars.</title>
        <authorList>
            <person name="Luo X."/>
            <person name="Li H."/>
            <person name="Wu Z."/>
            <person name="Yao W."/>
            <person name="Zhao P."/>
            <person name="Cao D."/>
            <person name="Yu H."/>
            <person name="Li K."/>
            <person name="Poudel K."/>
            <person name="Zhao D."/>
            <person name="Zhang F."/>
            <person name="Xia X."/>
            <person name="Chen L."/>
            <person name="Wang Q."/>
            <person name="Jing D."/>
            <person name="Cao S."/>
        </authorList>
    </citation>
    <scope>NUCLEOTIDE SEQUENCE [LARGE SCALE GENOMIC DNA]</scope>
</reference>
<evidence type="ECO:0000313" key="6">
    <source>
        <dbReference type="EMBL" id="OWM64242.1"/>
    </source>
</evidence>
<gene>
    <name evidence="9" type="primary">LOC116193229</name>
    <name evidence="6" type="ORF">CDL15_Pgr018814</name>
</gene>
<dbReference type="RefSeq" id="XP_031377894.1">
    <property type="nucleotide sequence ID" value="XM_031522034.1"/>
</dbReference>
<feature type="domain" description="Fe2OG dioxygenase" evidence="5">
    <location>
        <begin position="268"/>
        <end position="371"/>
    </location>
</feature>
<dbReference type="AlphaFoldDB" id="A0A218VWH5"/>
<keyword evidence="3" id="KW-0560">Oxidoreductase</keyword>
<dbReference type="Pfam" id="PF03171">
    <property type="entry name" value="2OG-FeII_Oxy"/>
    <property type="match status" value="1"/>
</dbReference>
<evidence type="ECO:0000256" key="2">
    <source>
        <dbReference type="ARBA" id="ARBA00023004"/>
    </source>
</evidence>
<dbReference type="Pfam" id="PF14226">
    <property type="entry name" value="DIOX_N"/>
    <property type="match status" value="1"/>
</dbReference>
<name>A0A218VWH5_PUNGR</name>
<dbReference type="InterPro" id="IPR027443">
    <property type="entry name" value="IPNS-like_sf"/>
</dbReference>
<keyword evidence="4" id="KW-0812">Transmembrane</keyword>
<keyword evidence="8" id="KW-1185">Reference proteome</keyword>
<evidence type="ECO:0000313" key="7">
    <source>
        <dbReference type="Proteomes" id="UP000197138"/>
    </source>
</evidence>
<dbReference type="SUPFAM" id="SSF51197">
    <property type="entry name" value="Clavaminate synthase-like"/>
    <property type="match status" value="1"/>
</dbReference>
<dbReference type="PANTHER" id="PTHR47990">
    <property type="entry name" value="2-OXOGLUTARATE (2OG) AND FE(II)-DEPENDENT OXYGENASE SUPERFAMILY PROTEIN-RELATED"/>
    <property type="match status" value="1"/>
</dbReference>
<keyword evidence="4" id="KW-1133">Transmembrane helix</keyword>
<evidence type="ECO:0000313" key="8">
    <source>
        <dbReference type="Proteomes" id="UP000515151"/>
    </source>
</evidence>
<dbReference type="InterPro" id="IPR044861">
    <property type="entry name" value="IPNS-like_FE2OG_OXY"/>
</dbReference>
<keyword evidence="2 3" id="KW-0408">Iron</keyword>
<accession>A0A218VWH5</accession>
<evidence type="ECO:0000256" key="3">
    <source>
        <dbReference type="RuleBase" id="RU003682"/>
    </source>
</evidence>
<dbReference type="Proteomes" id="UP000515151">
    <property type="component" value="Chromosome 1"/>
</dbReference>
<feature type="transmembrane region" description="Helical" evidence="4">
    <location>
        <begin position="81"/>
        <end position="106"/>
    </location>
</feature>
<reference evidence="6" key="2">
    <citation type="submission" date="2017-06" db="EMBL/GenBank/DDBJ databases">
        <title>The pomegranate genome and the genomics of punicalagin biosynthesis.</title>
        <authorList>
            <person name="Xu C."/>
        </authorList>
    </citation>
    <scope>NUCLEOTIDE SEQUENCE [LARGE SCALE GENOMIC DNA]</scope>
    <source>
        <tissue evidence="6">Fresh leaf</tissue>
    </source>
</reference>
<sequence>MPLDHTNKTAPFDRGYKKQLKRFSKCRTKESDPRTPALFHPLIVSNPFPQQSYRFFLSRYNFPSAESRTCSISADKLSHQYAVATQVLVLFLVFLELFCMISFYAAENMSETVLELPVLDMSLPLEADQSLLAPVADACRKWGFFLITNHGVSEELYSKVKNLCKQLFSLPPDTKLKLGPFSSVKSYTPHFIASPFFESLRVSGPDFFSSAQSSADVLFDQQKQEFCNVLEEYGSKMADLSKKIVQIMLKILGEGSENKYYESDFKNCHGYLRVNNYSPPETVENQEVEGLGQHTDMSCITIVYQDEIGGLQVRSQSGKWFDISPREEILVVNIGDLLQAWSNDRLRSSEHRVMLKAPRNRLSLAFFWCFEDDKAVTSPDEVVGEGSVKLYKPFRAVDYIKFRESSDPGKFEKVGFTVKGFAGINQLDVTQ</sequence>
<dbReference type="GeneID" id="116193229"/>
<reference evidence="9" key="4">
    <citation type="submission" date="2025-04" db="UniProtKB">
        <authorList>
            <consortium name="RefSeq"/>
        </authorList>
    </citation>
    <scope>IDENTIFICATION</scope>
    <source>
        <tissue evidence="9">Leaf</tissue>
    </source>
</reference>
<organism evidence="6 7">
    <name type="scientific">Punica granatum</name>
    <name type="common">Pomegranate</name>
    <dbReference type="NCBI Taxonomy" id="22663"/>
    <lineage>
        <taxon>Eukaryota</taxon>
        <taxon>Viridiplantae</taxon>
        <taxon>Streptophyta</taxon>
        <taxon>Embryophyta</taxon>
        <taxon>Tracheophyta</taxon>
        <taxon>Spermatophyta</taxon>
        <taxon>Magnoliopsida</taxon>
        <taxon>eudicotyledons</taxon>
        <taxon>Gunneridae</taxon>
        <taxon>Pentapetalae</taxon>
        <taxon>rosids</taxon>
        <taxon>malvids</taxon>
        <taxon>Myrtales</taxon>
        <taxon>Lythraceae</taxon>
        <taxon>Punica</taxon>
    </lineage>
</organism>
<dbReference type="InterPro" id="IPR026992">
    <property type="entry name" value="DIOX_N"/>
</dbReference>
<proteinExistence type="inferred from homology"/>
<dbReference type="Gene3D" id="2.60.120.330">
    <property type="entry name" value="B-lactam Antibiotic, Isopenicillin N Synthase, Chain"/>
    <property type="match status" value="1"/>
</dbReference>
<dbReference type="PROSITE" id="PS51471">
    <property type="entry name" value="FE2OG_OXY"/>
    <property type="match status" value="1"/>
</dbReference>
<keyword evidence="4" id="KW-0472">Membrane</keyword>
<evidence type="ECO:0000256" key="4">
    <source>
        <dbReference type="SAM" id="Phobius"/>
    </source>
</evidence>
<dbReference type="GO" id="GO:0046872">
    <property type="term" value="F:metal ion binding"/>
    <property type="evidence" value="ECO:0007669"/>
    <property type="project" value="UniProtKB-KW"/>
</dbReference>
<dbReference type="OrthoDB" id="288590at2759"/>